<organism evidence="2 3">
    <name type="scientific">Penicillium digitatum</name>
    <name type="common">Green mold</name>
    <dbReference type="NCBI Taxonomy" id="36651"/>
    <lineage>
        <taxon>Eukaryota</taxon>
        <taxon>Fungi</taxon>
        <taxon>Dikarya</taxon>
        <taxon>Ascomycota</taxon>
        <taxon>Pezizomycotina</taxon>
        <taxon>Eurotiomycetes</taxon>
        <taxon>Eurotiomycetidae</taxon>
        <taxon>Eurotiales</taxon>
        <taxon>Aspergillaceae</taxon>
        <taxon>Penicillium</taxon>
    </lineage>
</organism>
<name>A0A7T6XIJ7_PENDI</name>
<keyword evidence="1" id="KW-0812">Transmembrane</keyword>
<dbReference type="VEuPathDB" id="FungiDB:PDIP_55610"/>
<accession>A0A7T6XIJ7</accession>
<dbReference type="RefSeq" id="XP_065956198.1">
    <property type="nucleotide sequence ID" value="XM_066100798.1"/>
</dbReference>
<feature type="transmembrane region" description="Helical" evidence="1">
    <location>
        <begin position="72"/>
        <end position="89"/>
    </location>
</feature>
<dbReference type="PANTHER" id="PTHR20772">
    <property type="entry name" value="PROTEIN FMP42"/>
    <property type="match status" value="1"/>
</dbReference>
<evidence type="ECO:0000256" key="1">
    <source>
        <dbReference type="SAM" id="Phobius"/>
    </source>
</evidence>
<dbReference type="AlphaFoldDB" id="A0A7T6XIJ7"/>
<keyword evidence="1" id="KW-1133">Transmembrane helix</keyword>
<proteinExistence type="predicted"/>
<feature type="transmembrane region" description="Helical" evidence="1">
    <location>
        <begin position="6"/>
        <end position="25"/>
    </location>
</feature>
<sequence length="172" mass="19648">MATPWLILIALMTVLLMIRMNYFITTIRSQYEYMLRSIEEADRTGAFFNVALPVRGFLLTPVIGYLLDRLSVPMMLGLIVLFITVIGVLKSIPAFWADCMTFLLFVLLQSLYYSAMSNYTTKFFGVTTFGRVYGAIVCLSKIPDISQHGLDALTHRIKHLMRTQFQSMLPLQ</sequence>
<protein>
    <submittedName>
        <fullName evidence="2">Major facilitator superfamily domain, general substrate transporter</fullName>
    </submittedName>
</protein>
<dbReference type="GeneID" id="90952614"/>
<dbReference type="InterPro" id="IPR036259">
    <property type="entry name" value="MFS_trans_sf"/>
</dbReference>
<dbReference type="InterPro" id="IPR052599">
    <property type="entry name" value="SLC43A_AATransporter"/>
</dbReference>
<reference evidence="2 3" key="1">
    <citation type="submission" date="2020-08" db="EMBL/GenBank/DDBJ databases">
        <title>The completed genome sequence of the pathogenic ascomycete fungus Penicillium digitatum.</title>
        <authorList>
            <person name="Wang M."/>
        </authorList>
    </citation>
    <scope>NUCLEOTIDE SEQUENCE [LARGE SCALE GENOMIC DNA]</scope>
    <source>
        <strain evidence="2 3">PdW03</strain>
    </source>
</reference>
<keyword evidence="1" id="KW-0472">Membrane</keyword>
<dbReference type="PANTHER" id="PTHR20772:SF4">
    <property type="entry name" value="HYPOTHETICAL AMINO ACID TRANSPORTER (EUROFUNG)"/>
    <property type="match status" value="1"/>
</dbReference>
<gene>
    <name evidence="2" type="ORF">Pdw03_4662</name>
</gene>
<dbReference type="Proteomes" id="UP000595662">
    <property type="component" value="Chromosome 1"/>
</dbReference>
<feature type="transmembrane region" description="Helical" evidence="1">
    <location>
        <begin position="96"/>
        <end position="115"/>
    </location>
</feature>
<dbReference type="GO" id="GO:0000329">
    <property type="term" value="C:fungal-type vacuole membrane"/>
    <property type="evidence" value="ECO:0007669"/>
    <property type="project" value="TreeGrafter"/>
</dbReference>
<dbReference type="SUPFAM" id="SSF103473">
    <property type="entry name" value="MFS general substrate transporter"/>
    <property type="match status" value="1"/>
</dbReference>
<dbReference type="EMBL" id="CP060774">
    <property type="protein sequence ID" value="QQK41808.1"/>
    <property type="molecule type" value="Genomic_DNA"/>
</dbReference>
<feature type="transmembrane region" description="Helical" evidence="1">
    <location>
        <begin position="46"/>
        <end position="66"/>
    </location>
</feature>
<evidence type="ECO:0000313" key="2">
    <source>
        <dbReference type="EMBL" id="QQK41808.1"/>
    </source>
</evidence>
<evidence type="ECO:0000313" key="3">
    <source>
        <dbReference type="Proteomes" id="UP000595662"/>
    </source>
</evidence>